<dbReference type="SUPFAM" id="SSF51338">
    <property type="entry name" value="Composite domain of metallo-dependent hydrolases"/>
    <property type="match status" value="1"/>
</dbReference>
<evidence type="ECO:0000259" key="3">
    <source>
        <dbReference type="Pfam" id="PF01979"/>
    </source>
</evidence>
<organism evidence="4 5">
    <name type="scientific">Meristemomyces frigidus</name>
    <dbReference type="NCBI Taxonomy" id="1508187"/>
    <lineage>
        <taxon>Eukaryota</taxon>
        <taxon>Fungi</taxon>
        <taxon>Dikarya</taxon>
        <taxon>Ascomycota</taxon>
        <taxon>Pezizomycotina</taxon>
        <taxon>Dothideomycetes</taxon>
        <taxon>Dothideomycetidae</taxon>
        <taxon>Mycosphaerellales</taxon>
        <taxon>Teratosphaeriaceae</taxon>
        <taxon>Meristemomyces</taxon>
    </lineage>
</organism>
<keyword evidence="2" id="KW-0812">Transmembrane</keyword>
<dbReference type="InterPro" id="IPR011059">
    <property type="entry name" value="Metal-dep_hydrolase_composite"/>
</dbReference>
<reference evidence="4" key="1">
    <citation type="submission" date="2023-08" db="EMBL/GenBank/DDBJ databases">
        <title>Black Yeasts Isolated from many extreme environments.</title>
        <authorList>
            <person name="Coleine C."/>
            <person name="Stajich J.E."/>
            <person name="Selbmann L."/>
        </authorList>
    </citation>
    <scope>NUCLEOTIDE SEQUENCE</scope>
    <source>
        <strain evidence="4">CCFEE 5401</strain>
    </source>
</reference>
<feature type="domain" description="Amidohydrolase-related" evidence="3">
    <location>
        <begin position="369"/>
        <end position="534"/>
    </location>
</feature>
<dbReference type="Pfam" id="PF01979">
    <property type="entry name" value="Amidohydro_1"/>
    <property type="match status" value="1"/>
</dbReference>
<dbReference type="Proteomes" id="UP001310890">
    <property type="component" value="Unassembled WGS sequence"/>
</dbReference>
<feature type="transmembrane region" description="Helical" evidence="2">
    <location>
        <begin position="34"/>
        <end position="52"/>
    </location>
</feature>
<dbReference type="InterPro" id="IPR032466">
    <property type="entry name" value="Metal_Hydrolase"/>
</dbReference>
<gene>
    <name evidence="4" type="ORF">LTR62_007881</name>
</gene>
<dbReference type="GO" id="GO:0008448">
    <property type="term" value="F:N-acetylglucosamine-6-phosphate deacetylase activity"/>
    <property type="evidence" value="ECO:0007669"/>
    <property type="project" value="TreeGrafter"/>
</dbReference>
<comment type="caution">
    <text evidence="4">The sequence shown here is derived from an EMBL/GenBank/DDBJ whole genome shotgun (WGS) entry which is preliminary data.</text>
</comment>
<dbReference type="SUPFAM" id="SSF51556">
    <property type="entry name" value="Metallo-dependent hydrolases"/>
    <property type="match status" value="1"/>
</dbReference>
<dbReference type="GO" id="GO:0006046">
    <property type="term" value="P:N-acetylglucosamine catabolic process"/>
    <property type="evidence" value="ECO:0007669"/>
    <property type="project" value="TreeGrafter"/>
</dbReference>
<dbReference type="Gene3D" id="3.20.20.140">
    <property type="entry name" value="Metal-dependent hydrolases"/>
    <property type="match status" value="2"/>
</dbReference>
<keyword evidence="1" id="KW-0378">Hydrolase</keyword>
<dbReference type="AlphaFoldDB" id="A0AAN7TBF4"/>
<keyword evidence="2" id="KW-1133">Transmembrane helix</keyword>
<accession>A0AAN7TBF4</accession>
<dbReference type="PANTHER" id="PTHR11113:SF14">
    <property type="entry name" value="N-ACETYLGLUCOSAMINE-6-PHOSPHATE DEACETYLASE"/>
    <property type="match status" value="1"/>
</dbReference>
<name>A0AAN7TBF4_9PEZI</name>
<evidence type="ECO:0000256" key="1">
    <source>
        <dbReference type="ARBA" id="ARBA00022801"/>
    </source>
</evidence>
<sequence>MSTLHPYEKDALPPYSSIDRHASVRQHRRHRKRALKIIVLLFFGYTVYQHVWPQGHREIPAPGYRQSIDGGFLSTARLQSDYEQCSRLRTVPQDPAGPRDYNARYVPGQKATLIRNATVWTGEPMLGSSAEDERSGQGYSWTRADVLLENGLIKQVGPQLDSFDLPSDVQIYNARGRMLTAGIIDMHSHAGDNPLPDLRGGSDDNELSNDITPYVRSIDGINILDPQIMKIKSGGVTTSLILPGSGNNIGGEAFVIKHAVGKADGRPELSVESMLADPDKNWRYMKMACGENAKRVYGRVGRDFGPFSRLGEAWYFRHAFEQASTLVKAQDDWCAVADERKSNNWMGMNSYLPQDLQWESLAAVLRGQVHVNTHCYTTADLEAFVRHTNEFKFPVRAFHHAHQTYLVPEVLKRAYGNHTPAAALFADNMYYKVEAYTASEQAGKILYENGITPVYVSDNPVLNAQHVLFEAAKAYRYGLPYHVALAGVTSASAGLLGLGERIGKVKTDFDADLVVWDSDPLSVGAAPAQVWIDGVAQFEDPFELKKPARGPIKHDLALRDVAEVEEKLTNVIFTGVTAVLLPKQISGSLSIQSPGTAVVRDGRLTCVGGCEDEVQMANNDGFAVISLRDGHISPPYTAFGSFLGLVEITAEEDTQDGYNTEETFSAAVNGLMFRTKNLAAAYRHGVTHAISAPAYKDGGHKGVSACFATGAGHKLEKGAVCGDGIALHYTLTLAAKGGKTPSISTVIEALKAKLISATKAADNNTDPEELALRGVVNGSLPLVITVHSADTIASLLALKADLDATTASHLRLIIYGGAESHLLASELALANVSVILAPLQPYAQTWDQRGSLPGAPLTNGTAIDILHAAGVKLGISVTEDWETRDLDLMAGIAHANSGGRISEKEAVGMVSRNIYEILGMEGEDGGFLVYEGHPLGIGGRVKAVADGRGGVSVWI</sequence>
<proteinExistence type="predicted"/>
<dbReference type="InterPro" id="IPR006680">
    <property type="entry name" value="Amidohydro-rel"/>
</dbReference>
<protein>
    <recommendedName>
        <fullName evidence="3">Amidohydrolase-related domain-containing protein</fullName>
    </recommendedName>
</protein>
<evidence type="ECO:0000313" key="5">
    <source>
        <dbReference type="Proteomes" id="UP001310890"/>
    </source>
</evidence>
<dbReference type="PANTHER" id="PTHR11113">
    <property type="entry name" value="N-ACETYLGLUCOSAMINE-6-PHOSPHATE DEACETYLASE"/>
    <property type="match status" value="1"/>
</dbReference>
<keyword evidence="2" id="KW-0472">Membrane</keyword>
<dbReference type="EMBL" id="JAVRRL010000079">
    <property type="protein sequence ID" value="KAK5108734.1"/>
    <property type="molecule type" value="Genomic_DNA"/>
</dbReference>
<evidence type="ECO:0000313" key="4">
    <source>
        <dbReference type="EMBL" id="KAK5108734.1"/>
    </source>
</evidence>
<evidence type="ECO:0000256" key="2">
    <source>
        <dbReference type="SAM" id="Phobius"/>
    </source>
</evidence>